<evidence type="ECO:0000313" key="2">
    <source>
        <dbReference type="Proteomes" id="UP001434883"/>
    </source>
</evidence>
<evidence type="ECO:0008006" key="3">
    <source>
        <dbReference type="Google" id="ProtNLM"/>
    </source>
</evidence>
<gene>
    <name evidence="1" type="ORF">XENOCAPTIV_010053</name>
</gene>
<sequence>MFVEFFSLRSAPCVLSVLNTLLLSLPLLSSLPQLFSILLIRLTWFQYHFPPLHAVLKLHVFHAGFFCYAPLVSMPCTPRVKCVSSPCFLVIKDSSTTVSFCIKVLFQQHEM</sequence>
<protein>
    <recommendedName>
        <fullName evidence="3">Secreted protein</fullName>
    </recommendedName>
</protein>
<dbReference type="Proteomes" id="UP001434883">
    <property type="component" value="Unassembled WGS sequence"/>
</dbReference>
<keyword evidence="2" id="KW-1185">Reference proteome</keyword>
<proteinExistence type="predicted"/>
<dbReference type="EMBL" id="JAHRIN010077843">
    <property type="protein sequence ID" value="MEQ2218923.1"/>
    <property type="molecule type" value="Genomic_DNA"/>
</dbReference>
<reference evidence="1 2" key="1">
    <citation type="submission" date="2021-06" db="EMBL/GenBank/DDBJ databases">
        <authorList>
            <person name="Palmer J.M."/>
        </authorList>
    </citation>
    <scope>NUCLEOTIDE SEQUENCE [LARGE SCALE GENOMIC DNA]</scope>
    <source>
        <strain evidence="1 2">XC_2019</strain>
        <tissue evidence="1">Muscle</tissue>
    </source>
</reference>
<accession>A0ABV0SGS2</accession>
<evidence type="ECO:0000313" key="1">
    <source>
        <dbReference type="EMBL" id="MEQ2218923.1"/>
    </source>
</evidence>
<organism evidence="1 2">
    <name type="scientific">Xenoophorus captivus</name>
    <dbReference type="NCBI Taxonomy" id="1517983"/>
    <lineage>
        <taxon>Eukaryota</taxon>
        <taxon>Metazoa</taxon>
        <taxon>Chordata</taxon>
        <taxon>Craniata</taxon>
        <taxon>Vertebrata</taxon>
        <taxon>Euteleostomi</taxon>
        <taxon>Actinopterygii</taxon>
        <taxon>Neopterygii</taxon>
        <taxon>Teleostei</taxon>
        <taxon>Neoteleostei</taxon>
        <taxon>Acanthomorphata</taxon>
        <taxon>Ovalentaria</taxon>
        <taxon>Atherinomorphae</taxon>
        <taxon>Cyprinodontiformes</taxon>
        <taxon>Goodeidae</taxon>
        <taxon>Xenoophorus</taxon>
    </lineage>
</organism>
<name>A0ABV0SGS2_9TELE</name>
<comment type="caution">
    <text evidence="1">The sequence shown here is derived from an EMBL/GenBank/DDBJ whole genome shotgun (WGS) entry which is preliminary data.</text>
</comment>